<dbReference type="AlphaFoldDB" id="A0A0K1JMC5"/>
<evidence type="ECO:0000256" key="1">
    <source>
        <dbReference type="ARBA" id="ARBA00000098"/>
    </source>
</evidence>
<evidence type="ECO:0000256" key="8">
    <source>
        <dbReference type="ARBA" id="ARBA00022723"/>
    </source>
</evidence>
<evidence type="ECO:0000259" key="15">
    <source>
        <dbReference type="Pfam" id="PF01433"/>
    </source>
</evidence>
<evidence type="ECO:0000256" key="7">
    <source>
        <dbReference type="ARBA" id="ARBA00022670"/>
    </source>
</evidence>
<dbReference type="InterPro" id="IPR024571">
    <property type="entry name" value="ERAP1-like_C_dom"/>
</dbReference>
<dbReference type="Pfam" id="PF01433">
    <property type="entry name" value="Peptidase_M1"/>
    <property type="match status" value="1"/>
</dbReference>
<dbReference type="GO" id="GO:0008270">
    <property type="term" value="F:zinc ion binding"/>
    <property type="evidence" value="ECO:0007669"/>
    <property type="project" value="InterPro"/>
</dbReference>
<dbReference type="InterPro" id="IPR027268">
    <property type="entry name" value="Peptidase_M4/M1_CTD_sf"/>
</dbReference>
<dbReference type="Gene3D" id="1.10.390.10">
    <property type="entry name" value="Neutral Protease Domain 2"/>
    <property type="match status" value="1"/>
</dbReference>
<dbReference type="GO" id="GO:0016285">
    <property type="term" value="F:alanyl aminopeptidase activity"/>
    <property type="evidence" value="ECO:0007669"/>
    <property type="project" value="UniProtKB-EC"/>
</dbReference>
<feature type="domain" description="Peptidase M1 membrane alanine aminopeptidase" evidence="15">
    <location>
        <begin position="222"/>
        <end position="436"/>
    </location>
</feature>
<keyword evidence="11" id="KW-0482">Metalloprotease</keyword>
<evidence type="ECO:0000313" key="18">
    <source>
        <dbReference type="EMBL" id="AKU17872.1"/>
    </source>
</evidence>
<evidence type="ECO:0000256" key="6">
    <source>
        <dbReference type="ARBA" id="ARBA00022438"/>
    </source>
</evidence>
<dbReference type="EMBL" id="CP011112">
    <property type="protein sequence ID" value="AKU17872.1"/>
    <property type="molecule type" value="Genomic_DNA"/>
</dbReference>
<evidence type="ECO:0000256" key="4">
    <source>
        <dbReference type="ARBA" id="ARBA00012564"/>
    </source>
</evidence>
<dbReference type="GO" id="GO:0006508">
    <property type="term" value="P:proteolysis"/>
    <property type="evidence" value="ECO:0007669"/>
    <property type="project" value="UniProtKB-KW"/>
</dbReference>
<keyword evidence="8" id="KW-0479">Metal-binding</keyword>
<dbReference type="Pfam" id="PF11838">
    <property type="entry name" value="ERAP1_C"/>
    <property type="match status" value="1"/>
</dbReference>
<evidence type="ECO:0000256" key="14">
    <source>
        <dbReference type="SAM" id="MobiDB-lite"/>
    </source>
</evidence>
<protein>
    <recommendedName>
        <fullName evidence="5">Aminopeptidase N</fullName>
        <ecNumber evidence="4">3.4.11.2</ecNumber>
    </recommendedName>
    <alternativeName>
        <fullName evidence="12">Alanine aminopeptidase</fullName>
    </alternativeName>
    <alternativeName>
        <fullName evidence="13">Lysyl aminopeptidase</fullName>
    </alternativeName>
</protein>
<dbReference type="InterPro" id="IPR014782">
    <property type="entry name" value="Peptidase_M1_dom"/>
</dbReference>
<evidence type="ECO:0000256" key="10">
    <source>
        <dbReference type="ARBA" id="ARBA00022833"/>
    </source>
</evidence>
<dbReference type="Gene3D" id="2.60.40.1730">
    <property type="entry name" value="tricorn interacting facor f3 domain"/>
    <property type="match status" value="1"/>
</dbReference>
<keyword evidence="10" id="KW-0862">Zinc</keyword>
<proteinExistence type="inferred from homology"/>
<dbReference type="EC" id="3.4.11.2" evidence="4"/>
<dbReference type="PATRIC" id="fig|571913.6.peg.4411"/>
<feature type="domain" description="Aminopeptidase N-like N-terminal" evidence="17">
    <location>
        <begin position="19"/>
        <end position="168"/>
    </location>
</feature>
<dbReference type="GO" id="GO:0042277">
    <property type="term" value="F:peptide binding"/>
    <property type="evidence" value="ECO:0007669"/>
    <property type="project" value="TreeGrafter"/>
</dbReference>
<dbReference type="InterPro" id="IPR012778">
    <property type="entry name" value="Pept_M1_aminopeptidase"/>
</dbReference>
<feature type="domain" description="ERAP1-like C-terminal" evidence="16">
    <location>
        <begin position="513"/>
        <end position="818"/>
    </location>
</feature>
<dbReference type="InterPro" id="IPR050344">
    <property type="entry name" value="Peptidase_M1_aminopeptidases"/>
</dbReference>
<keyword evidence="19" id="KW-1185">Reference proteome</keyword>
<dbReference type="PANTHER" id="PTHR11533">
    <property type="entry name" value="PROTEASE M1 ZINC METALLOPROTEASE"/>
    <property type="match status" value="1"/>
</dbReference>
<reference evidence="18 19" key="1">
    <citation type="submission" date="2015-03" db="EMBL/GenBank/DDBJ databases">
        <title>Luteipulveratus halotolerans sp. nov., a novel actinobacterium (Dermacoccaceae) from Sarawak, Malaysia.</title>
        <authorList>
            <person name="Juboi H."/>
            <person name="Basik A."/>
            <person name="Shamsul S.S."/>
            <person name="Arnold P."/>
            <person name="Schmitt E.K."/>
            <person name="Sanglier J.-J."/>
            <person name="Yeo T."/>
        </authorList>
    </citation>
    <scope>NUCLEOTIDE SEQUENCE [LARGE SCALE GENOMIC DNA]</scope>
    <source>
        <strain evidence="18 19">MN07-A0370</strain>
    </source>
</reference>
<dbReference type="PANTHER" id="PTHR11533:SF174">
    <property type="entry name" value="PUROMYCIN-SENSITIVE AMINOPEPTIDASE-RELATED"/>
    <property type="match status" value="1"/>
</dbReference>
<dbReference type="GO" id="GO:0016020">
    <property type="term" value="C:membrane"/>
    <property type="evidence" value="ECO:0007669"/>
    <property type="project" value="TreeGrafter"/>
</dbReference>
<dbReference type="InterPro" id="IPR045357">
    <property type="entry name" value="Aminopeptidase_N-like_N"/>
</dbReference>
<comment type="similarity">
    <text evidence="3">Belongs to the peptidase M1 family.</text>
</comment>
<dbReference type="GO" id="GO:0005737">
    <property type="term" value="C:cytoplasm"/>
    <property type="evidence" value="ECO:0007669"/>
    <property type="project" value="TreeGrafter"/>
</dbReference>
<comment type="cofactor">
    <cofactor evidence="2">
        <name>Zn(2+)</name>
        <dbReference type="ChEBI" id="CHEBI:29105"/>
    </cofactor>
</comment>
<keyword evidence="9" id="KW-0378">Hydrolase</keyword>
<feature type="compositionally biased region" description="Basic and acidic residues" evidence="14">
    <location>
        <begin position="607"/>
        <end position="617"/>
    </location>
</feature>
<evidence type="ECO:0000256" key="5">
    <source>
        <dbReference type="ARBA" id="ARBA00015611"/>
    </source>
</evidence>
<keyword evidence="7" id="KW-0645">Protease</keyword>
<dbReference type="InterPro" id="IPR001930">
    <property type="entry name" value="Peptidase_M1"/>
</dbReference>
<evidence type="ECO:0000256" key="12">
    <source>
        <dbReference type="ARBA" id="ARBA00029811"/>
    </source>
</evidence>
<evidence type="ECO:0000256" key="3">
    <source>
        <dbReference type="ARBA" id="ARBA00010136"/>
    </source>
</evidence>
<name>A0A0K1JMC5_9MICO</name>
<dbReference type="PRINTS" id="PR00756">
    <property type="entry name" value="ALADIPTASE"/>
</dbReference>
<dbReference type="CDD" id="cd09602">
    <property type="entry name" value="M1_APN"/>
    <property type="match status" value="1"/>
</dbReference>
<evidence type="ECO:0000256" key="13">
    <source>
        <dbReference type="ARBA" id="ARBA00031533"/>
    </source>
</evidence>
<dbReference type="NCBIfam" id="TIGR02412">
    <property type="entry name" value="pepN_strep_liv"/>
    <property type="match status" value="1"/>
</dbReference>
<dbReference type="InterPro" id="IPR042097">
    <property type="entry name" value="Aminopeptidase_N-like_N_sf"/>
</dbReference>
<accession>A0A0K1JMC5</accession>
<dbReference type="STRING" id="571913.VV02_21780"/>
<dbReference type="KEGG" id="lmoi:VV02_21780"/>
<comment type="catalytic activity">
    <reaction evidence="1">
        <text>Release of an N-terminal amino acid, Xaa-|-Yaa- from a peptide, amide or arylamide. Xaa is preferably Ala, but may be most amino acids including Pro (slow action). When a terminal hydrophobic residue is followed by a prolyl residue, the two may be released as an intact Xaa-Pro dipeptide.</text>
        <dbReference type="EC" id="3.4.11.2"/>
    </reaction>
</comment>
<evidence type="ECO:0000256" key="2">
    <source>
        <dbReference type="ARBA" id="ARBA00001947"/>
    </source>
</evidence>
<dbReference type="RefSeq" id="WP_052594989.1">
    <property type="nucleotide sequence ID" value="NZ_CP011112.1"/>
</dbReference>
<organism evidence="18 19">
    <name type="scientific">Luteipulveratus mongoliensis</name>
    <dbReference type="NCBI Taxonomy" id="571913"/>
    <lineage>
        <taxon>Bacteria</taxon>
        <taxon>Bacillati</taxon>
        <taxon>Actinomycetota</taxon>
        <taxon>Actinomycetes</taxon>
        <taxon>Micrococcales</taxon>
        <taxon>Dermacoccaceae</taxon>
        <taxon>Luteipulveratus</taxon>
    </lineage>
</organism>
<evidence type="ECO:0000259" key="17">
    <source>
        <dbReference type="Pfam" id="PF17900"/>
    </source>
</evidence>
<evidence type="ECO:0000256" key="11">
    <source>
        <dbReference type="ARBA" id="ARBA00023049"/>
    </source>
</evidence>
<dbReference type="GO" id="GO:0005615">
    <property type="term" value="C:extracellular space"/>
    <property type="evidence" value="ECO:0007669"/>
    <property type="project" value="TreeGrafter"/>
</dbReference>
<dbReference type="SUPFAM" id="SSF55486">
    <property type="entry name" value="Metalloproteases ('zincins'), catalytic domain"/>
    <property type="match status" value="1"/>
</dbReference>
<dbReference type="OrthoDB" id="100605at2"/>
<dbReference type="Proteomes" id="UP000066480">
    <property type="component" value="Chromosome"/>
</dbReference>
<feature type="region of interest" description="Disordered" evidence="14">
    <location>
        <begin position="607"/>
        <end position="629"/>
    </location>
</feature>
<dbReference type="Pfam" id="PF17900">
    <property type="entry name" value="Peptidase_M1_N"/>
    <property type="match status" value="1"/>
</dbReference>
<dbReference type="GO" id="GO:0043171">
    <property type="term" value="P:peptide catabolic process"/>
    <property type="evidence" value="ECO:0007669"/>
    <property type="project" value="TreeGrafter"/>
</dbReference>
<evidence type="ECO:0000259" key="16">
    <source>
        <dbReference type="Pfam" id="PF11838"/>
    </source>
</evidence>
<dbReference type="SUPFAM" id="SSF63737">
    <property type="entry name" value="Leukotriene A4 hydrolase N-terminal domain"/>
    <property type="match status" value="1"/>
</dbReference>
<gene>
    <name evidence="18" type="ORF">VV02_21780</name>
</gene>
<evidence type="ECO:0000256" key="9">
    <source>
        <dbReference type="ARBA" id="ARBA00022801"/>
    </source>
</evidence>
<keyword evidence="6 18" id="KW-0031">Aminopeptidase</keyword>
<sequence>MPSLLRAEAEARAALIDVTHYDVQLDLDTGDETFESTSTVTFGCREPGAETFLDVQASAVHSITLNGNEIQPSAVLDGRVTLADLRADNEVVVRATMAYSRDGQGLHRAIDHADGKHYVYGHLFLDAAPKVFACFDQPDLKAPYDVAVRAPEDWIVLGNGDPSRTAPGQWRLSTTRPLATYFVTVCAGPYVSAYDEHRGVPLGVHARASLEPELRAQVGQIFEITKQSYDYYDKLFGVPYEYGEYHQVFVPEFNAGAMENPGCVTFRDQYLFRGAFTRNDVMTRSNTIAHELAHMWFGDMVTLQWWDDLWLNESFAEYMSFRTLSAATEFDEIWVDFGVSRKVWGYGVDHSPSTHPIAGGEAVDAASALMNFDGISYAKGASALRQLIAFIGDEAFLAGIGAYLAEHRWGNATFADFLAAMEKASGRDLQSWAEAWLRTAGADTFKVQLEAADGVVRGAGISRRTPEAHPADRPHRLDVAGYRAGERVLAAQLTVEGAHADLADLVGGDVPDLVIPNAGDLTWATVELDDATLAALPDQLASVPDEQARAVTWSALMYGVRSATVDPRHAHRIMMQAWPSETSLPIFERVPLILGALIDRALRPDERPSALRDRESAARQAADSFEPGSPHSVVAARLIAQTTEDEDLLRAWTRGERLPQGLESDDEFRWSAVTRLVVLGAAGEAEIDAVHVQDRTMAGDQNALRAKAAQPTAAAKSWAWTQLTTRSGRSNYELNSLSEGFWPLSQIELLTPYVDRYFEDVPPMADWVGQNALQQVATLSFPWPVVTPETRAAADTALQREDLTPAVRRAIVDQRSTLDNALRSLEKYAR</sequence>
<evidence type="ECO:0000313" key="19">
    <source>
        <dbReference type="Proteomes" id="UP000066480"/>
    </source>
</evidence>
<dbReference type="GO" id="GO:0070006">
    <property type="term" value="F:metalloaminopeptidase activity"/>
    <property type="evidence" value="ECO:0007669"/>
    <property type="project" value="TreeGrafter"/>
</dbReference>